<feature type="coiled-coil region" evidence="1">
    <location>
        <begin position="249"/>
        <end position="350"/>
    </location>
</feature>
<reference evidence="3" key="1">
    <citation type="submission" date="2025-08" db="UniProtKB">
        <authorList>
            <consortium name="Ensembl"/>
        </authorList>
    </citation>
    <scope>IDENTIFICATION</scope>
</reference>
<dbReference type="OMA" id="AICHIQD"/>
<reference evidence="3" key="2">
    <citation type="submission" date="2025-09" db="UniProtKB">
        <authorList>
            <consortium name="Ensembl"/>
        </authorList>
    </citation>
    <scope>IDENTIFICATION</scope>
</reference>
<accession>A0A669QT16</accession>
<keyword evidence="1" id="KW-0175">Coiled coil</keyword>
<proteinExistence type="predicted"/>
<evidence type="ECO:0008006" key="5">
    <source>
        <dbReference type="Google" id="ProtNLM"/>
    </source>
</evidence>
<evidence type="ECO:0000313" key="3">
    <source>
        <dbReference type="Ensembl" id="ENSPCLP00000022800.1"/>
    </source>
</evidence>
<evidence type="ECO:0000256" key="2">
    <source>
        <dbReference type="SAM" id="MobiDB-lite"/>
    </source>
</evidence>
<feature type="coiled-coil region" evidence="1">
    <location>
        <begin position="383"/>
        <end position="551"/>
    </location>
</feature>
<dbReference type="AlphaFoldDB" id="A0A669QT16"/>
<feature type="coiled-coil region" evidence="1">
    <location>
        <begin position="577"/>
        <end position="713"/>
    </location>
</feature>
<name>A0A669QT16_PHACC</name>
<dbReference type="Ensembl" id="ENSPCLT00000031590.1">
    <property type="protein sequence ID" value="ENSPCLP00000022800.1"/>
    <property type="gene ID" value="ENSPCLG00000020063.1"/>
</dbReference>
<keyword evidence="4" id="KW-1185">Reference proteome</keyword>
<evidence type="ECO:0000256" key="1">
    <source>
        <dbReference type="SAM" id="Coils"/>
    </source>
</evidence>
<dbReference type="PANTHER" id="PTHR35088">
    <property type="entry name" value="COILED-COIL DOMAIN-CONTAINING PROTEIN 178"/>
    <property type="match status" value="1"/>
</dbReference>
<gene>
    <name evidence="3" type="primary">CCDC178</name>
</gene>
<feature type="region of interest" description="Disordered" evidence="2">
    <location>
        <begin position="1"/>
        <end position="25"/>
    </location>
</feature>
<evidence type="ECO:0000313" key="4">
    <source>
        <dbReference type="Proteomes" id="UP000472261"/>
    </source>
</evidence>
<protein>
    <recommendedName>
        <fullName evidence="5">Coiled-coil domain containing 178</fullName>
    </recommendedName>
</protein>
<feature type="coiled-coil region" evidence="1">
    <location>
        <begin position="118"/>
        <end position="152"/>
    </location>
</feature>
<dbReference type="InterPro" id="IPR038826">
    <property type="entry name" value="CCDC178"/>
</dbReference>
<sequence>MLETQLFSYSPKDTDEPPQDDWTTPRQRSCAFVNTPLPCVNKAIHHIQELEVKMGKYFQQYDHVFKEEKKPWITEQVSAESNEDTWLSLSTSLDFQDANVSHEDSKTLTLKQEIAALLLEVTKLIKRLEADRMEAEKALEQERQRRKKLGMEIDSMSLWRLQHFPAAVQKEYETCARDTLELQWHFDCKSRQLRQVQNQILKIEAVSRRIQEDVDFMKKHSPLLEEKLNLEGEAVKDVLLAYEKASRIYSDVHSELMKIQKTMKRIEEEAKKKIKSMYEKIKCAEMLLSEYKNELKHSEFIWTEYCMKLKKTEEKIIKDEKHLEELVKQKAEIQEDAKCWNSKVEDLNNKITAQADENIKISDDCSDLVKAMEEFKSTREIDLQSRKQKLLKINEALDILKRENEGLQGESEEFLQKLGNCSRTKEAHQSEVKTLSKSIEESEEQIKRLNELLCKAELSYNEKKAKYEEIQEEITAEKISNKNLEWNLIKEIQDAKKICKVIQTRTKNIYDELEEKQREKLKKREEDMKRIEELERHIAHLKANLKRNEALFNENHKKLSYLNQRTQELDKKQKQTEQQLKQKGNILQQQLNATQEKQSFLSSQIDENCLTMENLKNELKELAELWNMKQTQMEDAEKLLIDLRKNLCGVTLKQQNVQTLFDHLQDELAEYEKRLKQEAKVYGELLQTRKKDLKNSEANLEQVIRENLLLSQEYQMSQKCYLNCKEDLTELYDSRIKVENSFRDHQQVFLLLMQRCPFFLTTATLVLKYVCKIWNVKITIFPPFRFRIAQVKLWVLQSRMRRALAAYLRLRGLHGQAGLARIQAASQENAQKILAVQGELSRAIQHITAFLHSLTDGSATIDNNANNQCILDGETKDKKSHTVQITV</sequence>
<dbReference type="PANTHER" id="PTHR35088:SF1">
    <property type="entry name" value="COILED-COIL DOMAIN-CONTAINING PROTEIN 178"/>
    <property type="match status" value="1"/>
</dbReference>
<dbReference type="Proteomes" id="UP000472261">
    <property type="component" value="Unplaced"/>
</dbReference>
<organism evidence="3 4">
    <name type="scientific">Phasianus colchicus</name>
    <name type="common">Common pheasant</name>
    <dbReference type="NCBI Taxonomy" id="9054"/>
    <lineage>
        <taxon>Eukaryota</taxon>
        <taxon>Metazoa</taxon>
        <taxon>Chordata</taxon>
        <taxon>Craniata</taxon>
        <taxon>Vertebrata</taxon>
        <taxon>Euteleostomi</taxon>
        <taxon>Archelosauria</taxon>
        <taxon>Archosauria</taxon>
        <taxon>Dinosauria</taxon>
        <taxon>Saurischia</taxon>
        <taxon>Theropoda</taxon>
        <taxon>Coelurosauria</taxon>
        <taxon>Aves</taxon>
        <taxon>Neognathae</taxon>
        <taxon>Galloanserae</taxon>
        <taxon>Galliformes</taxon>
        <taxon>Phasianidae</taxon>
        <taxon>Phasianinae</taxon>
        <taxon>Phasianus</taxon>
    </lineage>
</organism>